<keyword evidence="2" id="KW-1185">Reference proteome</keyword>
<dbReference type="Proteomes" id="UP000499080">
    <property type="component" value="Unassembled WGS sequence"/>
</dbReference>
<dbReference type="AlphaFoldDB" id="A0A4Y2MF66"/>
<dbReference type="EMBL" id="BGPR01204149">
    <property type="protein sequence ID" value="GBN25768.1"/>
    <property type="molecule type" value="Genomic_DNA"/>
</dbReference>
<comment type="caution">
    <text evidence="1">The sequence shown here is derived from an EMBL/GenBank/DDBJ whole genome shotgun (WGS) entry which is preliminary data.</text>
</comment>
<name>A0A4Y2MF66_ARAVE</name>
<evidence type="ECO:0000313" key="1">
    <source>
        <dbReference type="EMBL" id="GBN25768.1"/>
    </source>
</evidence>
<sequence>MHYPLPPHSHALPIATAFTCITHCHNPAAQHWHNPFLDATALAPYTTLSHDIAALALYITHSHDPTALTTMTITIPCIASSYYTFATRISCKLHYYQLPPLLLYTANTNIILGSDIPHPRLAFHTVTEHSFHIVHFNNPEELTPCITHFNKPAELISCIYSLQQRNRSFHALPTSETKQSSLRALPTAMIQNPHPSSTVLSTTQNVNIVLAGHSSHRFITVLILHTTHCHDSFAILRTLPILKTHNFHFTHYLHPVSTILTLHTLSTILHLPISQLLAVLLFHALPSDTIHNSQVPFAVYIPHIVRQF</sequence>
<reference evidence="1 2" key="1">
    <citation type="journal article" date="2019" name="Sci. Rep.">
        <title>Orb-weaving spider Araneus ventricosus genome elucidates the spidroin gene catalogue.</title>
        <authorList>
            <person name="Kono N."/>
            <person name="Nakamura H."/>
            <person name="Ohtoshi R."/>
            <person name="Moran D.A.P."/>
            <person name="Shinohara A."/>
            <person name="Yoshida Y."/>
            <person name="Fujiwara M."/>
            <person name="Mori M."/>
            <person name="Tomita M."/>
            <person name="Arakawa K."/>
        </authorList>
    </citation>
    <scope>NUCLEOTIDE SEQUENCE [LARGE SCALE GENOMIC DNA]</scope>
</reference>
<evidence type="ECO:0000313" key="2">
    <source>
        <dbReference type="Proteomes" id="UP000499080"/>
    </source>
</evidence>
<accession>A0A4Y2MF66</accession>
<proteinExistence type="predicted"/>
<organism evidence="1 2">
    <name type="scientific">Araneus ventricosus</name>
    <name type="common">Orbweaver spider</name>
    <name type="synonym">Epeira ventricosa</name>
    <dbReference type="NCBI Taxonomy" id="182803"/>
    <lineage>
        <taxon>Eukaryota</taxon>
        <taxon>Metazoa</taxon>
        <taxon>Ecdysozoa</taxon>
        <taxon>Arthropoda</taxon>
        <taxon>Chelicerata</taxon>
        <taxon>Arachnida</taxon>
        <taxon>Araneae</taxon>
        <taxon>Araneomorphae</taxon>
        <taxon>Entelegynae</taxon>
        <taxon>Araneoidea</taxon>
        <taxon>Araneidae</taxon>
        <taxon>Araneus</taxon>
    </lineage>
</organism>
<gene>
    <name evidence="1" type="ORF">AVEN_274558_1</name>
</gene>
<protein>
    <submittedName>
        <fullName evidence="1">Uncharacterized protein</fullName>
    </submittedName>
</protein>